<dbReference type="PANTHER" id="PTHR30118:SF15">
    <property type="entry name" value="TRANSCRIPTIONAL REGULATORY PROTEIN"/>
    <property type="match status" value="1"/>
</dbReference>
<dbReference type="PRINTS" id="PR00039">
    <property type="entry name" value="HTHLYSR"/>
</dbReference>
<dbReference type="Gene3D" id="3.40.190.10">
    <property type="entry name" value="Periplasmic binding protein-like II"/>
    <property type="match status" value="2"/>
</dbReference>
<dbReference type="Pfam" id="PF03466">
    <property type="entry name" value="LysR_substrate"/>
    <property type="match status" value="1"/>
</dbReference>
<dbReference type="InterPro" id="IPR036390">
    <property type="entry name" value="WH_DNA-bd_sf"/>
</dbReference>
<dbReference type="GO" id="GO:0003677">
    <property type="term" value="F:DNA binding"/>
    <property type="evidence" value="ECO:0007669"/>
    <property type="project" value="UniProtKB-KW"/>
</dbReference>
<gene>
    <name evidence="6" type="ORF">FLL46_07545</name>
</gene>
<accession>A0A545UFX1</accession>
<dbReference type="PANTHER" id="PTHR30118">
    <property type="entry name" value="HTH-TYPE TRANSCRIPTIONAL REGULATOR LEUO-RELATED"/>
    <property type="match status" value="1"/>
</dbReference>
<evidence type="ECO:0000256" key="1">
    <source>
        <dbReference type="ARBA" id="ARBA00009437"/>
    </source>
</evidence>
<organism evidence="6 7">
    <name type="scientific">Aliikangiella coralliicola</name>
    <dbReference type="NCBI Taxonomy" id="2592383"/>
    <lineage>
        <taxon>Bacteria</taxon>
        <taxon>Pseudomonadati</taxon>
        <taxon>Pseudomonadota</taxon>
        <taxon>Gammaproteobacteria</taxon>
        <taxon>Oceanospirillales</taxon>
        <taxon>Pleioneaceae</taxon>
        <taxon>Aliikangiella</taxon>
    </lineage>
</organism>
<evidence type="ECO:0000256" key="3">
    <source>
        <dbReference type="ARBA" id="ARBA00023125"/>
    </source>
</evidence>
<dbReference type="GO" id="GO:0003700">
    <property type="term" value="F:DNA-binding transcription factor activity"/>
    <property type="evidence" value="ECO:0007669"/>
    <property type="project" value="InterPro"/>
</dbReference>
<dbReference type="InterPro" id="IPR036388">
    <property type="entry name" value="WH-like_DNA-bd_sf"/>
</dbReference>
<keyword evidence="3" id="KW-0238">DNA-binding</keyword>
<dbReference type="Proteomes" id="UP000315439">
    <property type="component" value="Unassembled WGS sequence"/>
</dbReference>
<proteinExistence type="inferred from homology"/>
<sequence>MKTNLPDFSLLPALKTLLIEKNVSRAADKMNLSQPAMSRIFTRLKSEFNDPLMVRTGNQYQLTPRGHIVLQQLNQLMPQLEAIWQSDDLPLSEIEQTLVLSGTDMDIVYVSERIHQIQLQAPKLHLAIRSGNPRIFDDVINGEVDLALTAFEDERAGLYRKIVTDEPFVVVTGKNNPYTPETLDLDNYLQSRHGKFSFAESTRGRIDAALKHMGLKRQISLSLPTFLQIPSFLADPHILFSVPQSFANYLAQHFEVKILPLPFEVQSLSIYLYWHERLHFSQLHRWVRESLLKPASDNLN</sequence>
<keyword evidence="7" id="KW-1185">Reference proteome</keyword>
<dbReference type="CDD" id="cd08417">
    <property type="entry name" value="PBP2_Nitroaromatics_like"/>
    <property type="match status" value="1"/>
</dbReference>
<dbReference type="Pfam" id="PF00126">
    <property type="entry name" value="HTH_1"/>
    <property type="match status" value="1"/>
</dbReference>
<comment type="similarity">
    <text evidence="1">Belongs to the LysR transcriptional regulatory family.</text>
</comment>
<dbReference type="OrthoDB" id="8839911at2"/>
<evidence type="ECO:0000313" key="6">
    <source>
        <dbReference type="EMBL" id="TQV88371.1"/>
    </source>
</evidence>
<keyword evidence="2" id="KW-0805">Transcription regulation</keyword>
<evidence type="ECO:0000256" key="4">
    <source>
        <dbReference type="ARBA" id="ARBA00023163"/>
    </source>
</evidence>
<protein>
    <submittedName>
        <fullName evidence="6">LysR family transcriptional regulator</fullName>
    </submittedName>
</protein>
<dbReference type="SUPFAM" id="SSF53850">
    <property type="entry name" value="Periplasmic binding protein-like II"/>
    <property type="match status" value="1"/>
</dbReference>
<dbReference type="InterPro" id="IPR005119">
    <property type="entry name" value="LysR_subst-bd"/>
</dbReference>
<evidence type="ECO:0000259" key="5">
    <source>
        <dbReference type="PROSITE" id="PS50931"/>
    </source>
</evidence>
<keyword evidence="4" id="KW-0804">Transcription</keyword>
<comment type="caution">
    <text evidence="6">The sequence shown here is derived from an EMBL/GenBank/DDBJ whole genome shotgun (WGS) entry which is preliminary data.</text>
</comment>
<dbReference type="SUPFAM" id="SSF46785">
    <property type="entry name" value="Winged helix' DNA-binding domain"/>
    <property type="match status" value="1"/>
</dbReference>
<evidence type="ECO:0000313" key="7">
    <source>
        <dbReference type="Proteomes" id="UP000315439"/>
    </source>
</evidence>
<feature type="domain" description="HTH lysR-type" evidence="5">
    <location>
        <begin position="6"/>
        <end position="63"/>
    </location>
</feature>
<dbReference type="AlphaFoldDB" id="A0A545UFX1"/>
<dbReference type="InterPro" id="IPR037402">
    <property type="entry name" value="YidZ_PBP2"/>
</dbReference>
<name>A0A545UFX1_9GAMM</name>
<dbReference type="EMBL" id="VIKS01000004">
    <property type="protein sequence ID" value="TQV88371.1"/>
    <property type="molecule type" value="Genomic_DNA"/>
</dbReference>
<dbReference type="Gene3D" id="1.10.10.10">
    <property type="entry name" value="Winged helix-like DNA-binding domain superfamily/Winged helix DNA-binding domain"/>
    <property type="match status" value="1"/>
</dbReference>
<dbReference type="RefSeq" id="WP_142892879.1">
    <property type="nucleotide sequence ID" value="NZ_ML660162.1"/>
</dbReference>
<dbReference type="InterPro" id="IPR050389">
    <property type="entry name" value="LysR-type_TF"/>
</dbReference>
<dbReference type="InterPro" id="IPR000847">
    <property type="entry name" value="LysR_HTH_N"/>
</dbReference>
<dbReference type="PROSITE" id="PS50931">
    <property type="entry name" value="HTH_LYSR"/>
    <property type="match status" value="1"/>
</dbReference>
<evidence type="ECO:0000256" key="2">
    <source>
        <dbReference type="ARBA" id="ARBA00023015"/>
    </source>
</evidence>
<reference evidence="6 7" key="1">
    <citation type="submission" date="2019-07" db="EMBL/GenBank/DDBJ databases">
        <title>Draft genome for Aliikangiella sp. M105.</title>
        <authorList>
            <person name="Wang G."/>
        </authorList>
    </citation>
    <scope>NUCLEOTIDE SEQUENCE [LARGE SCALE GENOMIC DNA]</scope>
    <source>
        <strain evidence="6 7">M105</strain>
    </source>
</reference>